<dbReference type="EMBL" id="MFJB01000023">
    <property type="protein sequence ID" value="OGG00569.1"/>
    <property type="molecule type" value="Genomic_DNA"/>
</dbReference>
<dbReference type="NCBIfam" id="NF010324">
    <property type="entry name" value="PRK13761.1"/>
    <property type="match status" value="1"/>
</dbReference>
<name>A0A1F5YK34_9BACT</name>
<evidence type="ECO:0000256" key="1">
    <source>
        <dbReference type="ARBA" id="ARBA00022598"/>
    </source>
</evidence>
<evidence type="ECO:0000313" key="5">
    <source>
        <dbReference type="EMBL" id="OGG00569.1"/>
    </source>
</evidence>
<sequence length="250" mass="28211">MKIDPKHPRALSLQNREKLVWGVKNGITSPAGLIAFGRGEAFDYLLSERTRPFAKMAIRAAAAYLLLAKKPILSINGNSAILCANEFIRIAKLLNCRIEVNLFHYSQSRVKKIESLLKSLDPERVLISKKEEKIILPEIASKRAIVMREGIGNSDCVLVPLEDGDRCQALVKMQKKVIAIDLNPLSRTAKYAQVTIVDNICRCLPLLFREIKDLKNKDKRFLEEIINSYDNNKIINEALRAICAKLDDTL</sequence>
<dbReference type="PIRSF" id="PIRSF004853">
    <property type="entry name" value="UCP004853"/>
    <property type="match status" value="1"/>
</dbReference>
<keyword evidence="2" id="KW-0547">Nucleotide-binding</keyword>
<keyword evidence="1" id="KW-0436">Ligase</keyword>
<protein>
    <recommendedName>
        <fullName evidence="7">Phosphopantothenate/pantothenate synthetase</fullName>
    </recommendedName>
</protein>
<dbReference type="Pfam" id="PF02006">
    <property type="entry name" value="PPS_PS"/>
    <property type="match status" value="1"/>
</dbReference>
<dbReference type="GO" id="GO:0016874">
    <property type="term" value="F:ligase activity"/>
    <property type="evidence" value="ECO:0007669"/>
    <property type="project" value="UniProtKB-KW"/>
</dbReference>
<accession>A0A1F5YK34</accession>
<dbReference type="AlphaFoldDB" id="A0A1F5YK34"/>
<keyword evidence="3" id="KW-0067">ATP-binding</keyword>
<gene>
    <name evidence="5" type="ORF">A2153_02405</name>
</gene>
<dbReference type="PANTHER" id="PTHR40695">
    <property type="entry name" value="4-PHOSPHOPANTOATE--BETA-ALANINE LIGASE"/>
    <property type="match status" value="1"/>
</dbReference>
<dbReference type="GO" id="GO:0005524">
    <property type="term" value="F:ATP binding"/>
    <property type="evidence" value="ECO:0007669"/>
    <property type="project" value="UniProtKB-KW"/>
</dbReference>
<evidence type="ECO:0000256" key="4">
    <source>
        <dbReference type="ARBA" id="ARBA00022993"/>
    </source>
</evidence>
<dbReference type="InterPro" id="IPR002855">
    <property type="entry name" value="PPS/PS"/>
</dbReference>
<keyword evidence="4" id="KW-0173">Coenzyme A biosynthesis</keyword>
<dbReference type="Proteomes" id="UP000177396">
    <property type="component" value="Unassembled WGS sequence"/>
</dbReference>
<comment type="caution">
    <text evidence="5">The sequence shown here is derived from an EMBL/GenBank/DDBJ whole genome shotgun (WGS) entry which is preliminary data.</text>
</comment>
<evidence type="ECO:0000256" key="2">
    <source>
        <dbReference type="ARBA" id="ARBA00022741"/>
    </source>
</evidence>
<organism evidence="5 6">
    <name type="scientific">Candidatus Gottesmanbacteria bacterium RBG_16_38_7b</name>
    <dbReference type="NCBI Taxonomy" id="1798372"/>
    <lineage>
        <taxon>Bacteria</taxon>
        <taxon>Candidatus Gottesmaniibacteriota</taxon>
    </lineage>
</organism>
<dbReference type="Gene3D" id="3.40.50.12640">
    <property type="entry name" value="Phosphopantoate/pantothenate synthetase"/>
    <property type="match status" value="1"/>
</dbReference>
<dbReference type="InterPro" id="IPR038138">
    <property type="entry name" value="PPS/PS_sf"/>
</dbReference>
<proteinExistence type="predicted"/>
<evidence type="ECO:0008006" key="7">
    <source>
        <dbReference type="Google" id="ProtNLM"/>
    </source>
</evidence>
<reference evidence="5 6" key="1">
    <citation type="journal article" date="2016" name="Nat. Commun.">
        <title>Thousands of microbial genomes shed light on interconnected biogeochemical processes in an aquifer system.</title>
        <authorList>
            <person name="Anantharaman K."/>
            <person name="Brown C.T."/>
            <person name="Hug L.A."/>
            <person name="Sharon I."/>
            <person name="Castelle C.J."/>
            <person name="Probst A.J."/>
            <person name="Thomas B.C."/>
            <person name="Singh A."/>
            <person name="Wilkins M.J."/>
            <person name="Karaoz U."/>
            <person name="Brodie E.L."/>
            <person name="Williams K.H."/>
            <person name="Hubbard S.S."/>
            <person name="Banfield J.F."/>
        </authorList>
    </citation>
    <scope>NUCLEOTIDE SEQUENCE [LARGE SCALE GENOMIC DNA]</scope>
</reference>
<evidence type="ECO:0000313" key="6">
    <source>
        <dbReference type="Proteomes" id="UP000177396"/>
    </source>
</evidence>
<dbReference type="GO" id="GO:0015937">
    <property type="term" value="P:coenzyme A biosynthetic process"/>
    <property type="evidence" value="ECO:0007669"/>
    <property type="project" value="UniProtKB-KW"/>
</dbReference>
<dbReference type="PANTHER" id="PTHR40695:SF1">
    <property type="entry name" value="4-PHOSPHOPANTOATE--BETA-ALANINE LIGASE"/>
    <property type="match status" value="1"/>
</dbReference>
<evidence type="ECO:0000256" key="3">
    <source>
        <dbReference type="ARBA" id="ARBA00022840"/>
    </source>
</evidence>